<evidence type="ECO:0000313" key="2">
    <source>
        <dbReference type="EMBL" id="WNC73671.1"/>
    </source>
</evidence>
<dbReference type="EMBL" id="CP134145">
    <property type="protein sequence ID" value="WNC73671.1"/>
    <property type="molecule type" value="Genomic_DNA"/>
</dbReference>
<sequence length="309" mass="35049">MKFNYLDTKPNLFKNFLAIFAFSAFSTVVVAEDEVYIAEIKGDKVVSVTNVSQRQGYDNQPHFTADSKSLLYTAMYEVTNSDGKASQQTDSLHFDLTSKKISNITSTAASEYSPTITPDGEHFSVIRVGDDGRQLLWQYPYTVQETNKELVGKPLIPTVFDVGYHVWLNSDELLLFVLGQPMTLQRVQLSTAKSQQVDTNIGRTLRKLPNENLYSYTKAVIDEWQLKLYNPEDKTVKSSVILPAKNMYYAWHQSGDLLSADKALVMRHNLEQGSKWKSFFDFSNDCKGDITRMVMSNDSKYLAFVCATK</sequence>
<dbReference type="InterPro" id="IPR011042">
    <property type="entry name" value="6-blade_b-propeller_TolB-like"/>
</dbReference>
<organism evidence="2 3">
    <name type="scientific">Thalassotalea psychrophila</name>
    <dbReference type="NCBI Taxonomy" id="3065647"/>
    <lineage>
        <taxon>Bacteria</taxon>
        <taxon>Pseudomonadati</taxon>
        <taxon>Pseudomonadota</taxon>
        <taxon>Gammaproteobacteria</taxon>
        <taxon>Alteromonadales</taxon>
        <taxon>Colwelliaceae</taxon>
        <taxon>Thalassotalea</taxon>
    </lineage>
</organism>
<protein>
    <submittedName>
        <fullName evidence="2">Uncharacterized protein</fullName>
    </submittedName>
</protein>
<dbReference type="Proteomes" id="UP001258994">
    <property type="component" value="Chromosome"/>
</dbReference>
<keyword evidence="3" id="KW-1185">Reference proteome</keyword>
<keyword evidence="1" id="KW-0732">Signal</keyword>
<evidence type="ECO:0000313" key="3">
    <source>
        <dbReference type="Proteomes" id="UP001258994"/>
    </source>
</evidence>
<dbReference type="SUPFAM" id="SSF69304">
    <property type="entry name" value="Tricorn protease N-terminal domain"/>
    <property type="match status" value="1"/>
</dbReference>
<proteinExistence type="predicted"/>
<name>A0ABY9TYL7_9GAMM</name>
<feature type="signal peptide" evidence="1">
    <location>
        <begin position="1"/>
        <end position="31"/>
    </location>
</feature>
<dbReference type="RefSeq" id="WP_348392782.1">
    <property type="nucleotide sequence ID" value="NZ_CP134145.1"/>
</dbReference>
<evidence type="ECO:0000256" key="1">
    <source>
        <dbReference type="SAM" id="SignalP"/>
    </source>
</evidence>
<dbReference type="Gene3D" id="2.120.10.30">
    <property type="entry name" value="TolB, C-terminal domain"/>
    <property type="match status" value="1"/>
</dbReference>
<feature type="chain" id="PRO_5045466657" evidence="1">
    <location>
        <begin position="32"/>
        <end position="309"/>
    </location>
</feature>
<reference evidence="3" key="1">
    <citation type="submission" date="2023-09" db="EMBL/GenBank/DDBJ databases">
        <authorList>
            <person name="Li S."/>
            <person name="Li X."/>
            <person name="Zhang C."/>
            <person name="Zhao Z."/>
        </authorList>
    </citation>
    <scope>NUCLEOTIDE SEQUENCE [LARGE SCALE GENOMIC DNA]</scope>
    <source>
        <strain evidence="3">SQ149</strain>
    </source>
</reference>
<gene>
    <name evidence="2" type="ORF">RGQ13_06680</name>
</gene>
<accession>A0ABY9TYL7</accession>